<dbReference type="CDD" id="cd07326">
    <property type="entry name" value="M56_BlaR1_MecR1_like"/>
    <property type="match status" value="1"/>
</dbReference>
<dbReference type="Pfam" id="PF01435">
    <property type="entry name" value="Peptidase_M48"/>
    <property type="match status" value="1"/>
</dbReference>
<evidence type="ECO:0000256" key="3">
    <source>
        <dbReference type="ARBA" id="ARBA00022801"/>
    </source>
</evidence>
<gene>
    <name evidence="9" type="ORF">E3T48_06280</name>
</gene>
<dbReference type="AlphaFoldDB" id="A0A4R9B9Q2"/>
<evidence type="ECO:0000256" key="5">
    <source>
        <dbReference type="ARBA" id="ARBA00023049"/>
    </source>
</evidence>
<evidence type="ECO:0000256" key="4">
    <source>
        <dbReference type="ARBA" id="ARBA00022833"/>
    </source>
</evidence>
<dbReference type="Proteomes" id="UP000298313">
    <property type="component" value="Unassembled WGS sequence"/>
</dbReference>
<name>A0A4R9B9Q2_9MICO</name>
<organism evidence="9 10">
    <name type="scientific">Cryobacterium fucosi</name>
    <dbReference type="NCBI Taxonomy" id="1259157"/>
    <lineage>
        <taxon>Bacteria</taxon>
        <taxon>Bacillati</taxon>
        <taxon>Actinomycetota</taxon>
        <taxon>Actinomycetes</taxon>
        <taxon>Micrococcales</taxon>
        <taxon>Microbacteriaceae</taxon>
        <taxon>Cryobacterium</taxon>
    </lineage>
</organism>
<evidence type="ECO:0000259" key="8">
    <source>
        <dbReference type="Pfam" id="PF01435"/>
    </source>
</evidence>
<dbReference type="PANTHER" id="PTHR34978">
    <property type="entry name" value="POSSIBLE SENSOR-TRANSDUCER PROTEIN BLAR"/>
    <property type="match status" value="1"/>
</dbReference>
<keyword evidence="1 6" id="KW-0645">Protease</keyword>
<keyword evidence="7" id="KW-0472">Membrane</keyword>
<keyword evidence="7" id="KW-0812">Transmembrane</keyword>
<sequence>MTAPAVLTVFAVALALLGPALLSRTSWLERSPRIGIAAWQALSVSLVSAVVLAGLSLAVPAIPWTTDLAEFIRTCAMTIVAQYSTPGGAIVSATGAAAALAILARVVYCVVSDRTLAARTRKAQLDALALIARPHLRYDALVVEHPAAAAYCLPGRARQVVLTSAALSALDHSQLLAVLAHERAHLRGRHDLILAAADALQHAFPRVAAFRIARTELGRLVEMLADDNAVRHSDRTTVATALVRLAEHGVTPVAALGAGGESALNRVRRLISPVRPLGTGRTAVAALAMGVLVALPLFFAIAPASAAGAMAPCPAGEQSLAM</sequence>
<keyword evidence="7" id="KW-1133">Transmembrane helix</keyword>
<evidence type="ECO:0000313" key="10">
    <source>
        <dbReference type="Proteomes" id="UP000298313"/>
    </source>
</evidence>
<feature type="transmembrane region" description="Helical" evidence="7">
    <location>
        <begin position="38"/>
        <end position="61"/>
    </location>
</feature>
<reference evidence="9 10" key="1">
    <citation type="submission" date="2019-03" db="EMBL/GenBank/DDBJ databases">
        <title>Genomics of glacier-inhabiting Cryobacterium strains.</title>
        <authorList>
            <person name="Liu Q."/>
            <person name="Xin Y.-H."/>
        </authorList>
    </citation>
    <scope>NUCLEOTIDE SEQUENCE [LARGE SCALE GENOMIC DNA]</scope>
    <source>
        <strain evidence="9 10">Hh4</strain>
    </source>
</reference>
<evidence type="ECO:0000313" key="9">
    <source>
        <dbReference type="EMBL" id="TFD79178.1"/>
    </source>
</evidence>
<feature type="transmembrane region" description="Helical" evidence="7">
    <location>
        <begin position="283"/>
        <end position="302"/>
    </location>
</feature>
<evidence type="ECO:0000256" key="2">
    <source>
        <dbReference type="ARBA" id="ARBA00022723"/>
    </source>
</evidence>
<keyword evidence="5 6" id="KW-0482">Metalloprotease</keyword>
<comment type="similarity">
    <text evidence="6">Belongs to the peptidase M48 family.</text>
</comment>
<dbReference type="GO" id="GO:0046872">
    <property type="term" value="F:metal ion binding"/>
    <property type="evidence" value="ECO:0007669"/>
    <property type="project" value="UniProtKB-KW"/>
</dbReference>
<dbReference type="EMBL" id="SOHH01000056">
    <property type="protein sequence ID" value="TFD79178.1"/>
    <property type="molecule type" value="Genomic_DNA"/>
</dbReference>
<dbReference type="Gene3D" id="3.30.2010.10">
    <property type="entry name" value="Metalloproteases ('zincins'), catalytic domain"/>
    <property type="match status" value="1"/>
</dbReference>
<dbReference type="InterPro" id="IPR052173">
    <property type="entry name" value="Beta-lactam_resp_regulator"/>
</dbReference>
<comment type="cofactor">
    <cofactor evidence="6">
        <name>Zn(2+)</name>
        <dbReference type="ChEBI" id="CHEBI:29105"/>
    </cofactor>
    <text evidence="6">Binds 1 zinc ion per subunit.</text>
</comment>
<keyword evidence="3 6" id="KW-0378">Hydrolase</keyword>
<evidence type="ECO:0000256" key="1">
    <source>
        <dbReference type="ARBA" id="ARBA00022670"/>
    </source>
</evidence>
<evidence type="ECO:0000256" key="7">
    <source>
        <dbReference type="SAM" id="Phobius"/>
    </source>
</evidence>
<keyword evidence="10" id="KW-1185">Reference proteome</keyword>
<dbReference type="GO" id="GO:0004222">
    <property type="term" value="F:metalloendopeptidase activity"/>
    <property type="evidence" value="ECO:0007669"/>
    <property type="project" value="InterPro"/>
</dbReference>
<dbReference type="GO" id="GO:0006508">
    <property type="term" value="P:proteolysis"/>
    <property type="evidence" value="ECO:0007669"/>
    <property type="project" value="UniProtKB-KW"/>
</dbReference>
<keyword evidence="2" id="KW-0479">Metal-binding</keyword>
<keyword evidence="4 6" id="KW-0862">Zinc</keyword>
<accession>A0A4R9B9Q2</accession>
<feature type="transmembrane region" description="Helical" evidence="7">
    <location>
        <begin position="90"/>
        <end position="111"/>
    </location>
</feature>
<dbReference type="PANTHER" id="PTHR34978:SF3">
    <property type="entry name" value="SLR0241 PROTEIN"/>
    <property type="match status" value="1"/>
</dbReference>
<dbReference type="InterPro" id="IPR001915">
    <property type="entry name" value="Peptidase_M48"/>
</dbReference>
<comment type="caution">
    <text evidence="9">The sequence shown here is derived from an EMBL/GenBank/DDBJ whole genome shotgun (WGS) entry which is preliminary data.</text>
</comment>
<feature type="domain" description="Peptidase M48" evidence="8">
    <location>
        <begin position="126"/>
        <end position="197"/>
    </location>
</feature>
<protein>
    <submittedName>
        <fullName evidence="9">M56 family peptidase</fullName>
    </submittedName>
</protein>
<evidence type="ECO:0000256" key="6">
    <source>
        <dbReference type="RuleBase" id="RU003983"/>
    </source>
</evidence>
<proteinExistence type="inferred from homology"/>
<dbReference type="OrthoDB" id="9785340at2"/>